<accession>A0A2R5G3N2</accession>
<evidence type="ECO:0000256" key="1">
    <source>
        <dbReference type="ARBA" id="ARBA00022574"/>
    </source>
</evidence>
<dbReference type="AlphaFoldDB" id="A0A2R5G3N2"/>
<feature type="region of interest" description="Disordered" evidence="5">
    <location>
        <begin position="935"/>
        <end position="954"/>
    </location>
</feature>
<dbReference type="SUPFAM" id="SSF50969">
    <property type="entry name" value="YVTN repeat-like/Quinoprotein amine dehydrogenase"/>
    <property type="match status" value="1"/>
</dbReference>
<dbReference type="InterPro" id="IPR018247">
    <property type="entry name" value="EF_Hand_1_Ca_BS"/>
</dbReference>
<dbReference type="Pfam" id="PF00400">
    <property type="entry name" value="WD40"/>
    <property type="match status" value="3"/>
</dbReference>
<proteinExistence type="predicted"/>
<evidence type="ECO:0000313" key="7">
    <source>
        <dbReference type="EMBL" id="GBG25620.1"/>
    </source>
</evidence>
<feature type="repeat" description="WD" evidence="4">
    <location>
        <begin position="411"/>
        <end position="452"/>
    </location>
</feature>
<dbReference type="OrthoDB" id="1068471at2759"/>
<protein>
    <submittedName>
        <fullName evidence="7">Coatomer subunit beta'-1</fullName>
    </submittedName>
</protein>
<evidence type="ECO:0000256" key="2">
    <source>
        <dbReference type="ARBA" id="ARBA00022737"/>
    </source>
</evidence>
<dbReference type="InterPro" id="IPR015943">
    <property type="entry name" value="WD40/YVTN_repeat-like_dom_sf"/>
</dbReference>
<dbReference type="InterPro" id="IPR036322">
    <property type="entry name" value="WD40_repeat_dom_sf"/>
</dbReference>
<comment type="caution">
    <text evidence="7">The sequence shown here is derived from an EMBL/GenBank/DDBJ whole genome shotgun (WGS) entry which is preliminary data.</text>
</comment>
<evidence type="ECO:0000256" key="4">
    <source>
        <dbReference type="PROSITE-ProRule" id="PRU00221"/>
    </source>
</evidence>
<dbReference type="PROSITE" id="PS50294">
    <property type="entry name" value="WD_REPEATS_REGION"/>
    <property type="match status" value="3"/>
</dbReference>
<dbReference type="InterPro" id="IPR011992">
    <property type="entry name" value="EF-hand-dom_pair"/>
</dbReference>
<feature type="domain" description="EF-hand" evidence="6">
    <location>
        <begin position="141"/>
        <end position="176"/>
    </location>
</feature>
<dbReference type="InterPro" id="IPR051242">
    <property type="entry name" value="WD-EF-hand_domain"/>
</dbReference>
<dbReference type="PROSITE" id="PS00018">
    <property type="entry name" value="EF_HAND_1"/>
    <property type="match status" value="1"/>
</dbReference>
<feature type="region of interest" description="Disordered" evidence="5">
    <location>
        <begin position="1060"/>
        <end position="1133"/>
    </location>
</feature>
<dbReference type="PROSITE" id="PS00678">
    <property type="entry name" value="WD_REPEATS_1"/>
    <property type="match status" value="1"/>
</dbReference>
<gene>
    <name evidence="7" type="ORF">FCC1311_018392</name>
</gene>
<dbReference type="SUPFAM" id="SSF47473">
    <property type="entry name" value="EF-hand"/>
    <property type="match status" value="1"/>
</dbReference>
<dbReference type="PROSITE" id="PS50082">
    <property type="entry name" value="WD_REPEATS_2"/>
    <property type="match status" value="3"/>
</dbReference>
<keyword evidence="1 4" id="KW-0853">WD repeat</keyword>
<dbReference type="EMBL" id="BEYU01000013">
    <property type="protein sequence ID" value="GBG25620.1"/>
    <property type="molecule type" value="Genomic_DNA"/>
</dbReference>
<dbReference type="PROSITE" id="PS50222">
    <property type="entry name" value="EF_HAND_2"/>
    <property type="match status" value="1"/>
</dbReference>
<evidence type="ECO:0000256" key="5">
    <source>
        <dbReference type="SAM" id="MobiDB-lite"/>
    </source>
</evidence>
<dbReference type="CDD" id="cd00200">
    <property type="entry name" value="WD40"/>
    <property type="match status" value="1"/>
</dbReference>
<keyword evidence="8" id="KW-1185">Reference proteome</keyword>
<keyword evidence="3" id="KW-0106">Calcium</keyword>
<dbReference type="GO" id="GO:0005509">
    <property type="term" value="F:calcium ion binding"/>
    <property type="evidence" value="ECO:0007669"/>
    <property type="project" value="InterPro"/>
</dbReference>
<dbReference type="InParanoid" id="A0A2R5G3N2"/>
<organism evidence="7 8">
    <name type="scientific">Hondaea fermentalgiana</name>
    <dbReference type="NCBI Taxonomy" id="2315210"/>
    <lineage>
        <taxon>Eukaryota</taxon>
        <taxon>Sar</taxon>
        <taxon>Stramenopiles</taxon>
        <taxon>Bigyra</taxon>
        <taxon>Labyrinthulomycetes</taxon>
        <taxon>Thraustochytrida</taxon>
        <taxon>Thraustochytriidae</taxon>
        <taxon>Hondaea</taxon>
    </lineage>
</organism>
<dbReference type="PANTHER" id="PTHR44324:SF4">
    <property type="entry name" value="WD40 REPEAT DOMAIN 95"/>
    <property type="match status" value="1"/>
</dbReference>
<name>A0A2R5G3N2_9STRA</name>
<evidence type="ECO:0000259" key="6">
    <source>
        <dbReference type="PROSITE" id="PS50222"/>
    </source>
</evidence>
<reference evidence="7 8" key="1">
    <citation type="submission" date="2017-12" db="EMBL/GenBank/DDBJ databases">
        <title>Sequencing, de novo assembly and annotation of complete genome of a new Thraustochytrid species, strain FCC1311.</title>
        <authorList>
            <person name="Sedici K."/>
            <person name="Godart F."/>
            <person name="Aiese Cigliano R."/>
            <person name="Sanseverino W."/>
            <person name="Barakat M."/>
            <person name="Ortet P."/>
            <person name="Marechal E."/>
            <person name="Cagnac O."/>
            <person name="Amato A."/>
        </authorList>
    </citation>
    <scope>NUCLEOTIDE SEQUENCE [LARGE SCALE GENOMIC DNA]</scope>
</reference>
<dbReference type="SMART" id="SM00320">
    <property type="entry name" value="WD40"/>
    <property type="match status" value="11"/>
</dbReference>
<dbReference type="InterPro" id="IPR019775">
    <property type="entry name" value="WD40_repeat_CS"/>
</dbReference>
<dbReference type="InterPro" id="IPR011044">
    <property type="entry name" value="Quino_amine_DH_bsu"/>
</dbReference>
<feature type="repeat" description="WD" evidence="4">
    <location>
        <begin position="327"/>
        <end position="368"/>
    </location>
</feature>
<dbReference type="Gene3D" id="1.10.238.10">
    <property type="entry name" value="EF-hand"/>
    <property type="match status" value="1"/>
</dbReference>
<dbReference type="Gene3D" id="2.130.10.10">
    <property type="entry name" value="YVTN repeat-like/Quinoprotein amine dehydrogenase"/>
    <property type="match status" value="4"/>
</dbReference>
<dbReference type="InterPro" id="IPR002048">
    <property type="entry name" value="EF_hand_dom"/>
</dbReference>
<sequence>MGHLPLMRESDEQRLLRENNAKRSAKLKWRALGTNVDHQVPDLLHQSSLALVTTQPTEGQLSVDVKAVDEACSNGPLPVEKTKFRTDEEIVTKMMMELDARQLQRVKRDFNENGGELDLHEFVAVMMKYQPEMESDEAEVNAVAKLCEFFHQVDINGDHSMELQEFTSYIVESSQDRDNFRVDNIKRYDPSPIAPIPSVTYDTRIDHVYYVQELDHLIACDTNRMLSVYEASDFSLIKRAAGHKGVVHGATYLQGRGASSYLATVANDSTIGFWDTHTYSMCQQLPCADVQMSVEWGGAQHDLLFSGGINGKINVWNVEDLECTARLQGHNDIVMDLHCIESMGVIASASLDSQIKFWDIPTQTLRKSLPGHAKGAFSLAYSPEYRFLISAGFDHDALVWNPYVERLITPLKGHNSSLVGVKAIPNTPEIITADNEGFFKIWDIRNFSCVQTFAMRDARTEGANGSEGAAIFANPARRTATSPTMRASHIGAIGNGGLPGLRPEATTKAERMQGQLRENIENRRNMASTLLFNNSLRMSDVDTAISCFAYSTKHRRIVAANHDIRLFDYDRPTDPKLSDTAPTIGVIFNETALTFTTAAGRSVKLWDAESGRLIRIYRDISGSEITALCFDGRKRKFITGDHEGRVTVFNLANGARMKDLSPHASEIVALHSLASMQRIISSSWDGVIKVSDESDPEAAVVLMEINHPAAVASLTRLIPGADAHRTRVEQNYAIMRKKQLGEVACFANFGMQRDLTAMAFSKSSGQLASAAQDASICLFNGEAGSAESMCLGHDVDVCALKYLDPHPFLVSGDANGAIFIWRTSPVVYKTLPWISFLNDTEQNSEYALPVASAGLRSPQAATAAAAAAAAVDAKQGPEAEPEESAESFAPAVTCMEWDEASKTLIVGDEAGWLRYWDLTELLEDAAEDMRNRRYNADRKSCASPRSPASPQRQEQELDVLATSSSDCLVHLWAKCNGSLMGSLFQGSAQDRFVDTNWQIPVNRAAQQRATVASATQVLHAIAPLSGRIPRIGEEDMLLLEDSASAASNEHLLMDNMGHDRVETDARGKSSRIEATKKDKSKKSSKDDAKTAQILRAASPTRARKKSPPLMAKRASKSSKMREPLTARLKLGPEIQAAADKLFRSLRSTNQQGTMD</sequence>
<feature type="compositionally biased region" description="Basic and acidic residues" evidence="5">
    <location>
        <begin position="1060"/>
        <end position="1089"/>
    </location>
</feature>
<dbReference type="Proteomes" id="UP000241890">
    <property type="component" value="Unassembled WGS sequence"/>
</dbReference>
<dbReference type="PANTHER" id="PTHR44324">
    <property type="entry name" value="WD40 REPEAT DOMAIN 95"/>
    <property type="match status" value="1"/>
</dbReference>
<dbReference type="InterPro" id="IPR001680">
    <property type="entry name" value="WD40_rpt"/>
</dbReference>
<evidence type="ECO:0000256" key="3">
    <source>
        <dbReference type="ARBA" id="ARBA00022837"/>
    </source>
</evidence>
<dbReference type="SUPFAM" id="SSF50978">
    <property type="entry name" value="WD40 repeat-like"/>
    <property type="match status" value="2"/>
</dbReference>
<evidence type="ECO:0000313" key="8">
    <source>
        <dbReference type="Proteomes" id="UP000241890"/>
    </source>
</evidence>
<feature type="repeat" description="WD" evidence="4">
    <location>
        <begin position="369"/>
        <end position="401"/>
    </location>
</feature>
<keyword evidence="2" id="KW-0677">Repeat</keyword>